<dbReference type="SUPFAM" id="SSF48208">
    <property type="entry name" value="Six-hairpin glycosidases"/>
    <property type="match status" value="1"/>
</dbReference>
<dbReference type="PANTHER" id="PTHR34987:SF6">
    <property type="entry name" value="ALPHA-L-RHAMNOSIDASE SIX-HAIRPIN GLYCOSIDASE DOMAIN-CONTAINING PROTEIN"/>
    <property type="match status" value="1"/>
</dbReference>
<name>A0A1F7Z088_9BACT</name>
<dbReference type="AlphaFoldDB" id="A0A1F7Z088"/>
<comment type="caution">
    <text evidence="1">The sequence shown here is derived from an EMBL/GenBank/DDBJ whole genome shotgun (WGS) entry which is preliminary data.</text>
</comment>
<dbReference type="PANTHER" id="PTHR34987">
    <property type="entry name" value="C, PUTATIVE (AFU_ORTHOLOGUE AFUA_3G02880)-RELATED"/>
    <property type="match status" value="1"/>
</dbReference>
<gene>
    <name evidence="1" type="ORF">A3D01_01985</name>
</gene>
<proteinExistence type="predicted"/>
<dbReference type="STRING" id="1802505.A3D01_01985"/>
<dbReference type="InterPro" id="IPR012341">
    <property type="entry name" value="6hp_glycosidase-like_sf"/>
</dbReference>
<organism evidence="1 2">
    <name type="scientific">Candidatus Woesebacteria bacterium RIFCSPHIGHO2_02_FULL_39_13</name>
    <dbReference type="NCBI Taxonomy" id="1802505"/>
    <lineage>
        <taxon>Bacteria</taxon>
        <taxon>Candidatus Woeseibacteriota</taxon>
    </lineage>
</organism>
<protein>
    <recommendedName>
        <fullName evidence="3">Alpha-L-rhamnosidase six-hairpin glycosidase domain-containing protein</fullName>
    </recommendedName>
</protein>
<sequence length="368" mass="42561">MSLMSEIEKARKATIERCVVNLNQEKVKVGDFILNKNSKVIVDGEIRDRVVWSGDLFTSGPAAAKYLKDGLLYWRNSLLLTTSKIYKSGKLPACVSLKGKYRFLSYFFDTYGMWWIISADGYLKRTKDKKFRKFFRQILSSVIGFYLKNVGKKLIYKTGRINFYSNWTVFRPRENVLTNVLLFKCLQIYEDHGFRSPFSLSDYKKAINQRFWNRKESLYFDNEQRGLAFLDGNSLCLMFSLATKKRKVKLIDSLKKFDTPFGPKAYIGNPRSITSYHKNIVSPFIAYVYALALTRVGHQKKARIIVQKTILSGLNLSKKFGQVTIPEFWKINGELGARAVTSNRFKYGRSLCHAWSTFGDYIIFPSTS</sequence>
<evidence type="ECO:0000313" key="2">
    <source>
        <dbReference type="Proteomes" id="UP000177169"/>
    </source>
</evidence>
<accession>A0A1F7Z088</accession>
<evidence type="ECO:0008006" key="3">
    <source>
        <dbReference type="Google" id="ProtNLM"/>
    </source>
</evidence>
<evidence type="ECO:0000313" key="1">
    <source>
        <dbReference type="EMBL" id="OGM32135.1"/>
    </source>
</evidence>
<dbReference type="GO" id="GO:0005975">
    <property type="term" value="P:carbohydrate metabolic process"/>
    <property type="evidence" value="ECO:0007669"/>
    <property type="project" value="InterPro"/>
</dbReference>
<dbReference type="EMBL" id="MGGR01000035">
    <property type="protein sequence ID" value="OGM32135.1"/>
    <property type="molecule type" value="Genomic_DNA"/>
</dbReference>
<reference evidence="1 2" key="1">
    <citation type="journal article" date="2016" name="Nat. Commun.">
        <title>Thousands of microbial genomes shed light on interconnected biogeochemical processes in an aquifer system.</title>
        <authorList>
            <person name="Anantharaman K."/>
            <person name="Brown C.T."/>
            <person name="Hug L.A."/>
            <person name="Sharon I."/>
            <person name="Castelle C.J."/>
            <person name="Probst A.J."/>
            <person name="Thomas B.C."/>
            <person name="Singh A."/>
            <person name="Wilkins M.J."/>
            <person name="Karaoz U."/>
            <person name="Brodie E.L."/>
            <person name="Williams K.H."/>
            <person name="Hubbard S.S."/>
            <person name="Banfield J.F."/>
        </authorList>
    </citation>
    <scope>NUCLEOTIDE SEQUENCE [LARGE SCALE GENOMIC DNA]</scope>
</reference>
<dbReference type="InterPro" id="IPR008928">
    <property type="entry name" value="6-hairpin_glycosidase_sf"/>
</dbReference>
<dbReference type="Gene3D" id="1.50.10.10">
    <property type="match status" value="2"/>
</dbReference>
<dbReference type="Proteomes" id="UP000177169">
    <property type="component" value="Unassembled WGS sequence"/>
</dbReference>